<dbReference type="RefSeq" id="WP_091039889.1">
    <property type="nucleotide sequence ID" value="NZ_FNAD01000018.1"/>
</dbReference>
<sequence length="359" mass="38669">MVEAQDHRMSEAEIARLAVHFEGVMPGYDRSESGMRKLASDLDLTPDETAEWPRSRDGAVQGVVCAATVDGAERPWTVLQDHHGVRVALSRITGGARTHAEEFRRVAAAVQGILRTPDHFGTYANGRIGCGEAWGTPYLRWRGKYATVELRAGASGPELVSDFTDLWEEDYRDDMARNPTGFIGTFSGDVLLDVPAARASDLGEFTEALAALFSRLPAETLALGVSLTLGLFGTVTREDGTDTSPLMFDIRSGERLHLGYCAPGGVAEAGSGERVAALGWEPTNPETLRGGPELEYFDAPWYFDGGGPGETRAHDAAALIVRTAKAAGVRRVGDLALGGEAEQQGRAYYRFPGLRLKTV</sequence>
<dbReference type="OrthoDB" id="3416028at2"/>
<dbReference type="AlphaFoldDB" id="A0A1G7BZS3"/>
<dbReference type="Proteomes" id="UP000198949">
    <property type="component" value="Unassembled WGS sequence"/>
</dbReference>
<evidence type="ECO:0000313" key="1">
    <source>
        <dbReference type="EMBL" id="SDE32040.1"/>
    </source>
</evidence>
<keyword evidence="2" id="KW-1185">Reference proteome</keyword>
<dbReference type="EMBL" id="FNAD01000018">
    <property type="protein sequence ID" value="SDE32040.1"/>
    <property type="molecule type" value="Genomic_DNA"/>
</dbReference>
<dbReference type="STRING" id="58114.SAMN05216270_11845"/>
<proteinExistence type="predicted"/>
<evidence type="ECO:0000313" key="2">
    <source>
        <dbReference type="Proteomes" id="UP000198949"/>
    </source>
</evidence>
<gene>
    <name evidence="1" type="ORF">SAMN05216270_11845</name>
</gene>
<protein>
    <submittedName>
        <fullName evidence="1">Uncharacterized protein</fullName>
    </submittedName>
</protein>
<accession>A0A1G7BZS3</accession>
<reference evidence="2" key="1">
    <citation type="submission" date="2016-10" db="EMBL/GenBank/DDBJ databases">
        <authorList>
            <person name="Varghese N."/>
            <person name="Submissions S."/>
        </authorList>
    </citation>
    <scope>NUCLEOTIDE SEQUENCE [LARGE SCALE GENOMIC DNA]</scope>
    <source>
        <strain evidence="2">CGMCC 4.3516</strain>
    </source>
</reference>
<name>A0A1G7BZS3_9ACTN</name>
<organism evidence="1 2">
    <name type="scientific">Glycomyces harbinensis</name>
    <dbReference type="NCBI Taxonomy" id="58114"/>
    <lineage>
        <taxon>Bacteria</taxon>
        <taxon>Bacillati</taxon>
        <taxon>Actinomycetota</taxon>
        <taxon>Actinomycetes</taxon>
        <taxon>Glycomycetales</taxon>
        <taxon>Glycomycetaceae</taxon>
        <taxon>Glycomyces</taxon>
    </lineage>
</organism>